<keyword evidence="2" id="KW-0028">Amino-acid biosynthesis</keyword>
<name>A0ABP7XFY9_9ACTN</name>
<dbReference type="PANTHER" id="PTHR21089">
    <property type="entry name" value="SHIKIMATE DEHYDROGENASE"/>
    <property type="match status" value="1"/>
</dbReference>
<evidence type="ECO:0000256" key="2">
    <source>
        <dbReference type="ARBA" id="ARBA00023141"/>
    </source>
</evidence>
<evidence type="ECO:0000259" key="3">
    <source>
        <dbReference type="Pfam" id="PF08501"/>
    </source>
</evidence>
<organism evidence="4 5">
    <name type="scientific">Nocardioides fonticola</name>
    <dbReference type="NCBI Taxonomy" id="450363"/>
    <lineage>
        <taxon>Bacteria</taxon>
        <taxon>Bacillati</taxon>
        <taxon>Actinomycetota</taxon>
        <taxon>Actinomycetes</taxon>
        <taxon>Propionibacteriales</taxon>
        <taxon>Nocardioidaceae</taxon>
        <taxon>Nocardioides</taxon>
    </lineage>
</organism>
<dbReference type="SUPFAM" id="SSF53223">
    <property type="entry name" value="Aminoacid dehydrogenase-like, N-terminal domain"/>
    <property type="match status" value="1"/>
</dbReference>
<keyword evidence="5" id="KW-1185">Reference proteome</keyword>
<dbReference type="Gene3D" id="3.40.50.720">
    <property type="entry name" value="NAD(P)-binding Rossmann-like Domain"/>
    <property type="match status" value="1"/>
</dbReference>
<dbReference type="Pfam" id="PF08501">
    <property type="entry name" value="Shikimate_dh_N"/>
    <property type="match status" value="1"/>
</dbReference>
<dbReference type="RefSeq" id="WP_344732537.1">
    <property type="nucleotide sequence ID" value="NZ_BAAAZH010000011.1"/>
</dbReference>
<accession>A0ABP7XFY9</accession>
<comment type="pathway">
    <text evidence="1">Metabolic intermediate biosynthesis; chorismate biosynthesis; chorismate from D-erythrose 4-phosphate and phosphoenolpyruvate: step 4/7.</text>
</comment>
<gene>
    <name evidence="4" type="ORF">GCM10022215_13620</name>
</gene>
<reference evidence="5" key="1">
    <citation type="journal article" date="2019" name="Int. J. Syst. Evol. Microbiol.">
        <title>The Global Catalogue of Microorganisms (GCM) 10K type strain sequencing project: providing services to taxonomists for standard genome sequencing and annotation.</title>
        <authorList>
            <consortium name="The Broad Institute Genomics Platform"/>
            <consortium name="The Broad Institute Genome Sequencing Center for Infectious Disease"/>
            <person name="Wu L."/>
            <person name="Ma J."/>
        </authorList>
    </citation>
    <scope>NUCLEOTIDE SEQUENCE [LARGE SCALE GENOMIC DNA]</scope>
    <source>
        <strain evidence="5">JCM 16703</strain>
    </source>
</reference>
<evidence type="ECO:0000313" key="4">
    <source>
        <dbReference type="EMBL" id="GAA4115065.1"/>
    </source>
</evidence>
<dbReference type="CDD" id="cd01065">
    <property type="entry name" value="NAD_bind_Shikimate_DH"/>
    <property type="match status" value="1"/>
</dbReference>
<comment type="caution">
    <text evidence="4">The sequence shown here is derived from an EMBL/GenBank/DDBJ whole genome shotgun (WGS) entry which is preliminary data.</text>
</comment>
<dbReference type="SUPFAM" id="SSF51735">
    <property type="entry name" value="NAD(P)-binding Rossmann-fold domains"/>
    <property type="match status" value="1"/>
</dbReference>
<dbReference type="InterPro" id="IPR013708">
    <property type="entry name" value="Shikimate_DH-bd_N"/>
</dbReference>
<feature type="domain" description="Shikimate dehydrogenase substrate binding N-terminal" evidence="3">
    <location>
        <begin position="8"/>
        <end position="95"/>
    </location>
</feature>
<dbReference type="PANTHER" id="PTHR21089:SF1">
    <property type="entry name" value="BIFUNCTIONAL 3-DEHYDROQUINATE DEHYDRATASE_SHIKIMATE DEHYDROGENASE, CHLOROPLASTIC"/>
    <property type="match status" value="1"/>
</dbReference>
<evidence type="ECO:0000313" key="5">
    <source>
        <dbReference type="Proteomes" id="UP001501495"/>
    </source>
</evidence>
<keyword evidence="2" id="KW-0057">Aromatic amino acid biosynthesis</keyword>
<dbReference type="Proteomes" id="UP001501495">
    <property type="component" value="Unassembled WGS sequence"/>
</dbReference>
<proteinExistence type="predicted"/>
<evidence type="ECO:0000256" key="1">
    <source>
        <dbReference type="ARBA" id="ARBA00004871"/>
    </source>
</evidence>
<dbReference type="NCBIfam" id="NF001319">
    <property type="entry name" value="PRK00258.3-3"/>
    <property type="match status" value="1"/>
</dbReference>
<sequence>MSGLTLGLVGAGIGASLTPALHEREAREQDLLLRYHRIDAEAGGFGVEDLPELLRWARTLGFAGLNVTHPFKQAVVGLLDDVDDAAADLGAVNTVVWRGGRSVGHNTDCTGYGRAFTEGLGDAARDRVLLLGAGGAGLAVGYALLAQGVGTLTVHDADPARAEEAVVRLEKRFDAERLAVLSDPRLLPAAVGGSDGLVNATPVGMLGHPGSPVDPHHLDPAMWVSDVVYFPLETELIRAARARGCRTLPGGAMAVGQAVDAFALFTGRRAEADRMARHFAELTR</sequence>
<dbReference type="InterPro" id="IPR036291">
    <property type="entry name" value="NAD(P)-bd_dom_sf"/>
</dbReference>
<dbReference type="NCBIfam" id="NF009201">
    <property type="entry name" value="PRK12549.1"/>
    <property type="match status" value="1"/>
</dbReference>
<protein>
    <submittedName>
        <fullName evidence="4">Shikimate dehydrogenase</fullName>
    </submittedName>
</protein>
<dbReference type="InterPro" id="IPR046346">
    <property type="entry name" value="Aminoacid_DH-like_N_sf"/>
</dbReference>
<dbReference type="Gene3D" id="3.40.50.10860">
    <property type="entry name" value="Leucine Dehydrogenase, chain A, domain 1"/>
    <property type="match status" value="1"/>
</dbReference>
<dbReference type="EMBL" id="BAAAZH010000011">
    <property type="protein sequence ID" value="GAA4115065.1"/>
    <property type="molecule type" value="Genomic_DNA"/>
</dbReference>
<dbReference type="InterPro" id="IPR022893">
    <property type="entry name" value="Shikimate_DH_fam"/>
</dbReference>